<reference evidence="1 2" key="1">
    <citation type="submission" date="2015-01" db="EMBL/GenBank/DDBJ databases">
        <title>Evolution of Trichinella species and genotypes.</title>
        <authorList>
            <person name="Korhonen P.K."/>
            <person name="Edoardo P."/>
            <person name="Giuseppe L.R."/>
            <person name="Gasser R.B."/>
        </authorList>
    </citation>
    <scope>NUCLEOTIDE SEQUENCE [LARGE SCALE GENOMIC DNA]</scope>
    <source>
        <strain evidence="1">ISS2496</strain>
    </source>
</reference>
<dbReference type="AlphaFoldDB" id="A0A0V0UN52"/>
<name>A0A0V0UN52_9BILA</name>
<dbReference type="EMBL" id="JYDQ01006426">
    <property type="protein sequence ID" value="KRX52517.1"/>
    <property type="molecule type" value="Genomic_DNA"/>
</dbReference>
<proteinExistence type="predicted"/>
<organism evidence="1 2">
    <name type="scientific">Trichinella patagoniensis</name>
    <dbReference type="NCBI Taxonomy" id="990121"/>
    <lineage>
        <taxon>Eukaryota</taxon>
        <taxon>Metazoa</taxon>
        <taxon>Ecdysozoa</taxon>
        <taxon>Nematoda</taxon>
        <taxon>Enoplea</taxon>
        <taxon>Dorylaimia</taxon>
        <taxon>Trichinellida</taxon>
        <taxon>Trichinellidae</taxon>
        <taxon>Trichinella</taxon>
    </lineage>
</organism>
<dbReference type="Proteomes" id="UP000054783">
    <property type="component" value="Unassembled WGS sequence"/>
</dbReference>
<evidence type="ECO:0000313" key="2">
    <source>
        <dbReference type="Proteomes" id="UP000054783"/>
    </source>
</evidence>
<comment type="caution">
    <text evidence="1">The sequence shown here is derived from an EMBL/GenBank/DDBJ whole genome shotgun (WGS) entry which is preliminary data.</text>
</comment>
<accession>A0A0V0UN52</accession>
<gene>
    <name evidence="1" type="ORF">T12_12306</name>
</gene>
<protein>
    <submittedName>
        <fullName evidence="1">Uncharacterized protein</fullName>
    </submittedName>
</protein>
<sequence>LPNKGEEDCLLNAMKPTQDKVKANMVLRDQQYQHRQ</sequence>
<feature type="non-terminal residue" evidence="1">
    <location>
        <position position="1"/>
    </location>
</feature>
<evidence type="ECO:0000313" key="1">
    <source>
        <dbReference type="EMBL" id="KRX52517.1"/>
    </source>
</evidence>
<keyword evidence="2" id="KW-1185">Reference proteome</keyword>